<feature type="compositionally biased region" description="Low complexity" evidence="1">
    <location>
        <begin position="119"/>
        <end position="128"/>
    </location>
</feature>
<feature type="region of interest" description="Disordered" evidence="1">
    <location>
        <begin position="36"/>
        <end position="71"/>
    </location>
</feature>
<dbReference type="AlphaFoldDB" id="A0A0A9C8G9"/>
<feature type="compositionally biased region" description="Basic and acidic residues" evidence="1">
    <location>
        <begin position="100"/>
        <end position="112"/>
    </location>
</feature>
<name>A0A0A9C8G9_ARUDO</name>
<organism evidence="2">
    <name type="scientific">Arundo donax</name>
    <name type="common">Giant reed</name>
    <name type="synonym">Donax arundinaceus</name>
    <dbReference type="NCBI Taxonomy" id="35708"/>
    <lineage>
        <taxon>Eukaryota</taxon>
        <taxon>Viridiplantae</taxon>
        <taxon>Streptophyta</taxon>
        <taxon>Embryophyta</taxon>
        <taxon>Tracheophyta</taxon>
        <taxon>Spermatophyta</taxon>
        <taxon>Magnoliopsida</taxon>
        <taxon>Liliopsida</taxon>
        <taxon>Poales</taxon>
        <taxon>Poaceae</taxon>
        <taxon>PACMAD clade</taxon>
        <taxon>Arundinoideae</taxon>
        <taxon>Arundineae</taxon>
        <taxon>Arundo</taxon>
    </lineage>
</organism>
<reference evidence="2" key="1">
    <citation type="submission" date="2014-09" db="EMBL/GenBank/DDBJ databases">
        <authorList>
            <person name="Magalhaes I.L.F."/>
            <person name="Oliveira U."/>
            <person name="Santos F.R."/>
            <person name="Vidigal T.H.D.A."/>
            <person name="Brescovit A.D."/>
            <person name="Santos A.J."/>
        </authorList>
    </citation>
    <scope>NUCLEOTIDE SEQUENCE</scope>
    <source>
        <tissue evidence="2">Shoot tissue taken approximately 20 cm above the soil surface</tissue>
    </source>
</reference>
<proteinExistence type="predicted"/>
<feature type="region of interest" description="Disordered" evidence="1">
    <location>
        <begin position="91"/>
        <end position="145"/>
    </location>
</feature>
<accession>A0A0A9C8G9</accession>
<reference evidence="2" key="2">
    <citation type="journal article" date="2015" name="Data Brief">
        <title>Shoot transcriptome of the giant reed, Arundo donax.</title>
        <authorList>
            <person name="Barrero R.A."/>
            <person name="Guerrero F.D."/>
            <person name="Moolhuijzen P."/>
            <person name="Goolsby J.A."/>
            <person name="Tidwell J."/>
            <person name="Bellgard S.E."/>
            <person name="Bellgard M.I."/>
        </authorList>
    </citation>
    <scope>NUCLEOTIDE SEQUENCE</scope>
    <source>
        <tissue evidence="2">Shoot tissue taken approximately 20 cm above the soil surface</tissue>
    </source>
</reference>
<evidence type="ECO:0000313" key="2">
    <source>
        <dbReference type="EMBL" id="JAD69680.1"/>
    </source>
</evidence>
<feature type="compositionally biased region" description="Basic and acidic residues" evidence="1">
    <location>
        <begin position="53"/>
        <end position="70"/>
    </location>
</feature>
<evidence type="ECO:0000256" key="1">
    <source>
        <dbReference type="SAM" id="MobiDB-lite"/>
    </source>
</evidence>
<sequence>MQKQSSSKPATLHLLPLFSLTKQSKAALDLQAVAAIPEPPWSTPSSPQATRPEPGERRGGGEKEVREARRSVAGRCSMVGIHGGAVLLGTREGAAVRRGRGGDGRGGGDRRAMWRQRRSLLPQQAPRRPQQHLRVPHPSRGGAIG</sequence>
<dbReference type="EMBL" id="GBRH01228215">
    <property type="protein sequence ID" value="JAD69680.1"/>
    <property type="molecule type" value="Transcribed_RNA"/>
</dbReference>
<protein>
    <submittedName>
        <fullName evidence="2">Uncharacterized protein</fullName>
    </submittedName>
</protein>